<sequence>MGQYWIILDLDSNTNCRYIGKLGEGLFNISNVVVRNLVRPIPRKMQPTHEPSSKGLLKLPFDVIVMIMKRIRIIADLVAFTLVNKALLSIGFNMVQDILVNVPSYVGNRLVCLGDYAEDNDLPEGFTPEDLSKAAAWHEGEEGNFYSYASEAFRGAFRGSDCMPYLRKKWRLLYFCCSHPCEQRALEDLVQLQYPEESECILCNLTKREYVTAKAVEKETGGKMMWYERGYESGIGFEEILLCNICWSSDPSCNLAYEGPIHRGRWAADRFEITTLDNLEKLEPVKGGLDKEWVDVSDEILTEVVKIFDKDCEGWRKTLPYDYYTHIKAMSERMDALWFPSPGSGTCQHQQLKPAVRSSAGPVFPSPRVDESVIGVRHSSIRATRTTCLRATIRLLMFLAHYSWHNISSSSLYLFFGS</sequence>
<comment type="caution">
    <text evidence="1">The sequence shown here is derived from an EMBL/GenBank/DDBJ whole genome shotgun (WGS) entry which is preliminary data.</text>
</comment>
<dbReference type="EMBL" id="JANAWD010000378">
    <property type="protein sequence ID" value="KAJ3480394.1"/>
    <property type="molecule type" value="Genomic_DNA"/>
</dbReference>
<name>A0AAD5UXD2_9APHY</name>
<protein>
    <submittedName>
        <fullName evidence="1">Uncharacterized protein</fullName>
    </submittedName>
</protein>
<organism evidence="1 2">
    <name type="scientific">Meripilus lineatus</name>
    <dbReference type="NCBI Taxonomy" id="2056292"/>
    <lineage>
        <taxon>Eukaryota</taxon>
        <taxon>Fungi</taxon>
        <taxon>Dikarya</taxon>
        <taxon>Basidiomycota</taxon>
        <taxon>Agaricomycotina</taxon>
        <taxon>Agaricomycetes</taxon>
        <taxon>Polyporales</taxon>
        <taxon>Meripilaceae</taxon>
        <taxon>Meripilus</taxon>
    </lineage>
</organism>
<evidence type="ECO:0000313" key="2">
    <source>
        <dbReference type="Proteomes" id="UP001212997"/>
    </source>
</evidence>
<gene>
    <name evidence="1" type="ORF">NLI96_g8394</name>
</gene>
<reference evidence="1" key="1">
    <citation type="submission" date="2022-07" db="EMBL/GenBank/DDBJ databases">
        <title>Genome Sequence of Physisporinus lineatus.</title>
        <authorList>
            <person name="Buettner E."/>
        </authorList>
    </citation>
    <scope>NUCLEOTIDE SEQUENCE</scope>
    <source>
        <strain evidence="1">VT162</strain>
    </source>
</reference>
<proteinExistence type="predicted"/>
<dbReference type="AlphaFoldDB" id="A0AAD5UXD2"/>
<evidence type="ECO:0000313" key="1">
    <source>
        <dbReference type="EMBL" id="KAJ3480394.1"/>
    </source>
</evidence>
<keyword evidence="2" id="KW-1185">Reference proteome</keyword>
<dbReference type="Proteomes" id="UP001212997">
    <property type="component" value="Unassembled WGS sequence"/>
</dbReference>
<accession>A0AAD5UXD2</accession>